<keyword evidence="13" id="KW-1185">Reference proteome</keyword>
<comment type="subcellular location">
    <subcellularLocation>
        <location evidence="1">Golgi apparatus membrane</location>
        <topology evidence="1">Single-pass type II membrane protein</topology>
    </subcellularLocation>
</comment>
<dbReference type="PANTHER" id="PTHR12129:SF15">
    <property type="entry name" value="URONYL 2-SULFOTRANSFERASE"/>
    <property type="match status" value="1"/>
</dbReference>
<dbReference type="GO" id="GO:0008146">
    <property type="term" value="F:sulfotransferase activity"/>
    <property type="evidence" value="ECO:0000318"/>
    <property type="project" value="GO_Central"/>
</dbReference>
<evidence type="ECO:0000313" key="12">
    <source>
        <dbReference type="EnsemblMetazoa" id="XP_030850392"/>
    </source>
</evidence>
<accession>A0A7M7PHK3</accession>
<feature type="compositionally biased region" description="Polar residues" evidence="10">
    <location>
        <begin position="74"/>
        <end position="91"/>
    </location>
</feature>
<protein>
    <recommendedName>
        <fullName evidence="14">Uronyl 2-sulfotransferase</fullName>
    </recommendedName>
</protein>
<evidence type="ECO:0000256" key="10">
    <source>
        <dbReference type="SAM" id="MobiDB-lite"/>
    </source>
</evidence>
<evidence type="ECO:0000256" key="4">
    <source>
        <dbReference type="ARBA" id="ARBA00022692"/>
    </source>
</evidence>
<keyword evidence="8" id="KW-0472">Membrane</keyword>
<dbReference type="KEGG" id="spu:593546"/>
<dbReference type="Pfam" id="PF03567">
    <property type="entry name" value="Sulfotransfer_2"/>
    <property type="match status" value="1"/>
</dbReference>
<evidence type="ECO:0008006" key="14">
    <source>
        <dbReference type="Google" id="ProtNLM"/>
    </source>
</evidence>
<keyword evidence="3" id="KW-0808">Transferase</keyword>
<dbReference type="InterPro" id="IPR027417">
    <property type="entry name" value="P-loop_NTPase"/>
</dbReference>
<organism evidence="12 13">
    <name type="scientific">Strongylocentrotus purpuratus</name>
    <name type="common">Purple sea urchin</name>
    <dbReference type="NCBI Taxonomy" id="7668"/>
    <lineage>
        <taxon>Eukaryota</taxon>
        <taxon>Metazoa</taxon>
        <taxon>Echinodermata</taxon>
        <taxon>Eleutherozoa</taxon>
        <taxon>Echinozoa</taxon>
        <taxon>Echinoidea</taxon>
        <taxon>Euechinoidea</taxon>
        <taxon>Echinacea</taxon>
        <taxon>Camarodonta</taxon>
        <taxon>Echinidea</taxon>
        <taxon>Strongylocentrotidae</taxon>
        <taxon>Strongylocentrotus</taxon>
    </lineage>
</organism>
<dbReference type="EnsemblMetazoa" id="XM_793015">
    <property type="protein sequence ID" value="XP_798108"/>
    <property type="gene ID" value="LOC593546"/>
</dbReference>
<dbReference type="GO" id="GO:0000139">
    <property type="term" value="C:Golgi membrane"/>
    <property type="evidence" value="ECO:0007669"/>
    <property type="project" value="UniProtKB-SubCell"/>
</dbReference>
<name>A0A7M7PHK3_STRPU</name>
<dbReference type="RefSeq" id="XP_030850392.1">
    <property type="nucleotide sequence ID" value="XM_030994532.1"/>
</dbReference>
<feature type="compositionally biased region" description="Basic and acidic residues" evidence="10">
    <location>
        <begin position="58"/>
        <end position="71"/>
    </location>
</feature>
<feature type="signal peptide" evidence="11">
    <location>
        <begin position="1"/>
        <end position="25"/>
    </location>
</feature>
<keyword evidence="6" id="KW-1133">Transmembrane helix</keyword>
<dbReference type="PANTHER" id="PTHR12129">
    <property type="entry name" value="HEPARAN SULFATE 2-O-SULFOTRANSFERASE"/>
    <property type="match status" value="1"/>
</dbReference>
<sequence length="468" mass="53907">MFHRRPTVYTLLLLFALALVFLLVALHNDRTTDDRHGPIIHNDGVLNIQQKVLKFELRSKKGQRPSDDKPSKTLHASNGSEDSYLASSSNFSDDEVKERPSDLTGDNAGEVRVSSDDDDPQESEDDVDDDEEGGPVDAAPNHLRVLNAQARTKELQADEKQIEEEKAGQLKTEMGPKRRFLHEWDEYDKTAWKTLPLVTGLNEPETQTGAAIFYNRVGKCGSRSVIAVLRLLALKNQFHLVSSLTYNATRLVPEYEKMMVTVLSQIQKPYLFQRHVYFIDFRRYGVKQPKYINIIRDPLSRMVSHYYFQRFGDGKSSRNYSGKDKYQTFDSCVLNQKKECFGGRTFYIIPYFCGQDPRCRDPSTWALNEAKQNVQDHYVAVGLLEELEDTFRVFEKVLPDAFDGVLDIYRNIVSGEVGKNLSVMVTKHKVQPSPEVARIMKDYMRLEYIFYEFIKTRFHTLKRELGIS</sequence>
<feature type="region of interest" description="Disordered" evidence="10">
    <location>
        <begin position="58"/>
        <end position="143"/>
    </location>
</feature>
<dbReference type="SUPFAM" id="SSF52540">
    <property type="entry name" value="P-loop containing nucleoside triphosphate hydrolases"/>
    <property type="match status" value="1"/>
</dbReference>
<evidence type="ECO:0000256" key="2">
    <source>
        <dbReference type="ARBA" id="ARBA00010569"/>
    </source>
</evidence>
<evidence type="ECO:0000256" key="11">
    <source>
        <dbReference type="SAM" id="SignalP"/>
    </source>
</evidence>
<evidence type="ECO:0000256" key="8">
    <source>
        <dbReference type="ARBA" id="ARBA00023136"/>
    </source>
</evidence>
<evidence type="ECO:0000256" key="9">
    <source>
        <dbReference type="ARBA" id="ARBA00023180"/>
    </source>
</evidence>
<proteinExistence type="inferred from homology"/>
<dbReference type="InterPro" id="IPR007734">
    <property type="entry name" value="Heparan_SO4_2-O-STrfase"/>
</dbReference>
<dbReference type="FunFam" id="3.40.50.300:FF:004933">
    <property type="entry name" value="Uncharacterized protein"/>
    <property type="match status" value="1"/>
</dbReference>
<reference evidence="13" key="1">
    <citation type="submission" date="2015-02" db="EMBL/GenBank/DDBJ databases">
        <title>Genome sequencing for Strongylocentrotus purpuratus.</title>
        <authorList>
            <person name="Murali S."/>
            <person name="Liu Y."/>
            <person name="Vee V."/>
            <person name="English A."/>
            <person name="Wang M."/>
            <person name="Skinner E."/>
            <person name="Han Y."/>
            <person name="Muzny D.M."/>
            <person name="Worley K.C."/>
            <person name="Gibbs R.A."/>
        </authorList>
    </citation>
    <scope>NUCLEOTIDE SEQUENCE</scope>
</reference>
<reference evidence="12" key="2">
    <citation type="submission" date="2021-01" db="UniProtKB">
        <authorList>
            <consortium name="EnsemblMetazoa"/>
        </authorList>
    </citation>
    <scope>IDENTIFICATION</scope>
</reference>
<dbReference type="GeneID" id="593546"/>
<dbReference type="AlphaFoldDB" id="A0A7M7PHK3"/>
<dbReference type="OMA" id="PNEGRRQ"/>
<dbReference type="InterPro" id="IPR005331">
    <property type="entry name" value="Sulfotransferase"/>
</dbReference>
<dbReference type="OrthoDB" id="10019582at2759"/>
<dbReference type="Gene3D" id="3.40.50.300">
    <property type="entry name" value="P-loop containing nucleotide triphosphate hydrolases"/>
    <property type="match status" value="1"/>
</dbReference>
<feature type="compositionally biased region" description="Acidic residues" evidence="10">
    <location>
        <begin position="116"/>
        <end position="134"/>
    </location>
</feature>
<evidence type="ECO:0000256" key="5">
    <source>
        <dbReference type="ARBA" id="ARBA00022968"/>
    </source>
</evidence>
<evidence type="ECO:0000256" key="3">
    <source>
        <dbReference type="ARBA" id="ARBA00022679"/>
    </source>
</evidence>
<dbReference type="InParanoid" id="A0A7M7PHK3"/>
<keyword evidence="5" id="KW-0735">Signal-anchor</keyword>
<dbReference type="Proteomes" id="UP000007110">
    <property type="component" value="Unassembled WGS sequence"/>
</dbReference>
<evidence type="ECO:0000313" key="13">
    <source>
        <dbReference type="Proteomes" id="UP000007110"/>
    </source>
</evidence>
<evidence type="ECO:0000256" key="6">
    <source>
        <dbReference type="ARBA" id="ARBA00022989"/>
    </source>
</evidence>
<feature type="chain" id="PRO_5036207709" description="Uronyl 2-sulfotransferase" evidence="11">
    <location>
        <begin position="26"/>
        <end position="468"/>
    </location>
</feature>
<dbReference type="EnsemblMetazoa" id="XM_030994532">
    <property type="protein sequence ID" value="XP_030850392"/>
    <property type="gene ID" value="LOC593546"/>
</dbReference>
<evidence type="ECO:0000256" key="1">
    <source>
        <dbReference type="ARBA" id="ARBA00004323"/>
    </source>
</evidence>
<keyword evidence="9" id="KW-0325">Glycoprotein</keyword>
<keyword evidence="4" id="KW-0812">Transmembrane</keyword>
<comment type="similarity">
    <text evidence="2">Belongs to the sulfotransferase 3 family.</text>
</comment>
<dbReference type="RefSeq" id="XP_798108.4">
    <property type="nucleotide sequence ID" value="XM_793015.5"/>
</dbReference>
<keyword evidence="11" id="KW-0732">Signal</keyword>
<keyword evidence="7" id="KW-0333">Golgi apparatus</keyword>
<evidence type="ECO:0000256" key="7">
    <source>
        <dbReference type="ARBA" id="ARBA00023034"/>
    </source>
</evidence>